<keyword evidence="1" id="KW-0812">Transmembrane</keyword>
<dbReference type="EMBL" id="PGOL01001510">
    <property type="protein sequence ID" value="PKI57369.1"/>
    <property type="molecule type" value="Genomic_DNA"/>
</dbReference>
<dbReference type="Proteomes" id="UP000233551">
    <property type="component" value="Unassembled WGS sequence"/>
</dbReference>
<gene>
    <name evidence="2" type="ORF">CRG98_022214</name>
</gene>
<keyword evidence="1" id="KW-0472">Membrane</keyword>
<evidence type="ECO:0000313" key="3">
    <source>
        <dbReference type="Proteomes" id="UP000233551"/>
    </source>
</evidence>
<feature type="transmembrane region" description="Helical" evidence="1">
    <location>
        <begin position="79"/>
        <end position="98"/>
    </location>
</feature>
<organism evidence="2 3">
    <name type="scientific">Punica granatum</name>
    <name type="common">Pomegranate</name>
    <dbReference type="NCBI Taxonomy" id="22663"/>
    <lineage>
        <taxon>Eukaryota</taxon>
        <taxon>Viridiplantae</taxon>
        <taxon>Streptophyta</taxon>
        <taxon>Embryophyta</taxon>
        <taxon>Tracheophyta</taxon>
        <taxon>Spermatophyta</taxon>
        <taxon>Magnoliopsida</taxon>
        <taxon>eudicotyledons</taxon>
        <taxon>Gunneridae</taxon>
        <taxon>Pentapetalae</taxon>
        <taxon>rosids</taxon>
        <taxon>malvids</taxon>
        <taxon>Myrtales</taxon>
        <taxon>Lythraceae</taxon>
        <taxon>Punica</taxon>
    </lineage>
</organism>
<sequence length="126" mass="13772">MRSRVLTMRTSPAVGLASCGSRQLWMSRVPPPLASPSWVSLAPPKPFPNSFISVKALWLNEMELTDVSSVSAHKYETKMVVEGVPMVATTLIFIFFVSSDRHLTNDCNSTMVASPLIAYLSDSPPS</sequence>
<accession>A0A2I0JM67</accession>
<name>A0A2I0JM67_PUNGR</name>
<comment type="caution">
    <text evidence="2">The sequence shown here is derived from an EMBL/GenBank/DDBJ whole genome shotgun (WGS) entry which is preliminary data.</text>
</comment>
<reference evidence="2 3" key="1">
    <citation type="submission" date="2017-11" db="EMBL/GenBank/DDBJ databases">
        <title>De-novo sequencing of pomegranate (Punica granatum L.) genome.</title>
        <authorList>
            <person name="Akparov Z."/>
            <person name="Amiraslanov A."/>
            <person name="Hajiyeva S."/>
            <person name="Abbasov M."/>
            <person name="Kaur K."/>
            <person name="Hamwieh A."/>
            <person name="Solovyev V."/>
            <person name="Salamov A."/>
            <person name="Braich B."/>
            <person name="Kosarev P."/>
            <person name="Mahmoud A."/>
            <person name="Hajiyev E."/>
            <person name="Babayeva S."/>
            <person name="Izzatullayeva V."/>
            <person name="Mammadov A."/>
            <person name="Mammadov A."/>
            <person name="Sharifova S."/>
            <person name="Ojaghi J."/>
            <person name="Eynullazada K."/>
            <person name="Bayramov B."/>
            <person name="Abdulazimova A."/>
            <person name="Shahmuradov I."/>
        </authorList>
    </citation>
    <scope>NUCLEOTIDE SEQUENCE [LARGE SCALE GENOMIC DNA]</scope>
    <source>
        <strain evidence="3">cv. AG2017</strain>
        <tissue evidence="2">Leaf</tissue>
    </source>
</reference>
<evidence type="ECO:0000256" key="1">
    <source>
        <dbReference type="SAM" id="Phobius"/>
    </source>
</evidence>
<protein>
    <submittedName>
        <fullName evidence="2">Uncharacterized protein</fullName>
    </submittedName>
</protein>
<keyword evidence="3" id="KW-1185">Reference proteome</keyword>
<keyword evidence="1" id="KW-1133">Transmembrane helix</keyword>
<proteinExistence type="predicted"/>
<dbReference type="AlphaFoldDB" id="A0A2I0JM67"/>
<evidence type="ECO:0000313" key="2">
    <source>
        <dbReference type="EMBL" id="PKI57369.1"/>
    </source>
</evidence>